<dbReference type="Proteomes" id="UP001500253">
    <property type="component" value="Unassembled WGS sequence"/>
</dbReference>
<dbReference type="Pfam" id="PF01522">
    <property type="entry name" value="Polysacc_deac_1"/>
    <property type="match status" value="1"/>
</dbReference>
<evidence type="ECO:0000259" key="2">
    <source>
        <dbReference type="PROSITE" id="PS51677"/>
    </source>
</evidence>
<sequence>MVAAAALLAGCGDEDGAGTAVPSAKPSMTSTSSKSSSDVADHAPGPGRESGPAPDARSASGSASGLPSPPVPPPDGYRRWGLDRPLEAAPPPRTKPSLVPPGAGAPAGPPIVDHVPTRDRVVFVTIDDGTEKDPAFVQEVRDLGLPITGFLTDEEVAGDYDYFGQLRRLGNGMQNHTLTHPRLAGMEYEGQAHQICGQQEILTRQFGTRPYLFRPPYGALDDDTVRAAAACGVRALVMWSAEMKAGGLEYASGDRLHSGDIILAHFRGPSQQNGLTMTDVMTSLVREIQAQGFAVARLEDYL</sequence>
<protein>
    <recommendedName>
        <fullName evidence="2">NodB homology domain-containing protein</fullName>
    </recommendedName>
</protein>
<gene>
    <name evidence="3" type="ORF">GCM10010246_11030</name>
</gene>
<dbReference type="InterPro" id="IPR011330">
    <property type="entry name" value="Glyco_hydro/deAcase_b/a-brl"/>
</dbReference>
<dbReference type="EMBL" id="BAAASD010000003">
    <property type="protein sequence ID" value="GAA2329955.1"/>
    <property type="molecule type" value="Genomic_DNA"/>
</dbReference>
<name>A0ABN3FH42_9ACTN</name>
<dbReference type="RefSeq" id="WP_346173338.1">
    <property type="nucleotide sequence ID" value="NZ_BAAASD010000003.1"/>
</dbReference>
<dbReference type="Gene3D" id="3.20.20.370">
    <property type="entry name" value="Glycoside hydrolase/deacetylase"/>
    <property type="match status" value="1"/>
</dbReference>
<evidence type="ECO:0000256" key="1">
    <source>
        <dbReference type="SAM" id="MobiDB-lite"/>
    </source>
</evidence>
<feature type="domain" description="NodB homology" evidence="2">
    <location>
        <begin position="120"/>
        <end position="302"/>
    </location>
</feature>
<feature type="compositionally biased region" description="Basic and acidic residues" evidence="1">
    <location>
        <begin position="76"/>
        <end position="86"/>
    </location>
</feature>
<proteinExistence type="predicted"/>
<feature type="region of interest" description="Disordered" evidence="1">
    <location>
        <begin position="1"/>
        <end position="114"/>
    </location>
</feature>
<evidence type="ECO:0000313" key="4">
    <source>
        <dbReference type="Proteomes" id="UP001500253"/>
    </source>
</evidence>
<dbReference type="PROSITE" id="PS51677">
    <property type="entry name" value="NODB"/>
    <property type="match status" value="1"/>
</dbReference>
<dbReference type="PANTHER" id="PTHR10587:SF134">
    <property type="entry name" value="SECRETED PROTEIN"/>
    <property type="match status" value="1"/>
</dbReference>
<dbReference type="SUPFAM" id="SSF88713">
    <property type="entry name" value="Glycoside hydrolase/deacetylase"/>
    <property type="match status" value="1"/>
</dbReference>
<dbReference type="PANTHER" id="PTHR10587">
    <property type="entry name" value="GLYCOSYL TRANSFERASE-RELATED"/>
    <property type="match status" value="1"/>
</dbReference>
<dbReference type="CDD" id="cd10917">
    <property type="entry name" value="CE4_NodB_like_6s_7s"/>
    <property type="match status" value="1"/>
</dbReference>
<comment type="caution">
    <text evidence="3">The sequence shown here is derived from an EMBL/GenBank/DDBJ whole genome shotgun (WGS) entry which is preliminary data.</text>
</comment>
<evidence type="ECO:0000313" key="3">
    <source>
        <dbReference type="EMBL" id="GAA2329955.1"/>
    </source>
</evidence>
<feature type="compositionally biased region" description="Low complexity" evidence="1">
    <location>
        <begin position="22"/>
        <end position="37"/>
    </location>
</feature>
<dbReference type="InterPro" id="IPR050248">
    <property type="entry name" value="Polysacc_deacetylase_ArnD"/>
</dbReference>
<reference evidence="3 4" key="1">
    <citation type="journal article" date="2019" name="Int. J. Syst. Evol. Microbiol.">
        <title>The Global Catalogue of Microorganisms (GCM) 10K type strain sequencing project: providing services to taxonomists for standard genome sequencing and annotation.</title>
        <authorList>
            <consortium name="The Broad Institute Genomics Platform"/>
            <consortium name="The Broad Institute Genome Sequencing Center for Infectious Disease"/>
            <person name="Wu L."/>
            <person name="Ma J."/>
        </authorList>
    </citation>
    <scope>NUCLEOTIDE SEQUENCE [LARGE SCALE GENOMIC DNA]</scope>
    <source>
        <strain evidence="3 4">JCM 4316</strain>
    </source>
</reference>
<accession>A0ABN3FH42</accession>
<feature type="compositionally biased region" description="Low complexity" evidence="1">
    <location>
        <begin position="50"/>
        <end position="66"/>
    </location>
</feature>
<keyword evidence="4" id="KW-1185">Reference proteome</keyword>
<dbReference type="InterPro" id="IPR002509">
    <property type="entry name" value="NODB_dom"/>
</dbReference>
<organism evidence="3 4">
    <name type="scientific">Streptomyces cuspidosporus</name>
    <dbReference type="NCBI Taxonomy" id="66882"/>
    <lineage>
        <taxon>Bacteria</taxon>
        <taxon>Bacillati</taxon>
        <taxon>Actinomycetota</taxon>
        <taxon>Actinomycetes</taxon>
        <taxon>Kitasatosporales</taxon>
        <taxon>Streptomycetaceae</taxon>
        <taxon>Streptomyces</taxon>
    </lineage>
</organism>